<name>A0A6M3MEY5_9ZZZZ</name>
<dbReference type="InterPro" id="IPR014710">
    <property type="entry name" value="RmlC-like_jellyroll"/>
</dbReference>
<reference evidence="1" key="1">
    <citation type="submission" date="2020-03" db="EMBL/GenBank/DDBJ databases">
        <title>The deep terrestrial virosphere.</title>
        <authorList>
            <person name="Holmfeldt K."/>
            <person name="Nilsson E."/>
            <person name="Simone D."/>
            <person name="Lopez-Fernandez M."/>
            <person name="Wu X."/>
            <person name="de Brujin I."/>
            <person name="Lundin D."/>
            <person name="Andersson A."/>
            <person name="Bertilsson S."/>
            <person name="Dopson M."/>
        </authorList>
    </citation>
    <scope>NUCLEOTIDE SEQUENCE</scope>
    <source>
        <strain evidence="1">MM171B00803</strain>
    </source>
</reference>
<dbReference type="AlphaFoldDB" id="A0A6M3MEY5"/>
<dbReference type="InterPro" id="IPR011051">
    <property type="entry name" value="RmlC_Cupin_sf"/>
</dbReference>
<organism evidence="1">
    <name type="scientific">viral metagenome</name>
    <dbReference type="NCBI Taxonomy" id="1070528"/>
    <lineage>
        <taxon>unclassified sequences</taxon>
        <taxon>metagenomes</taxon>
        <taxon>organismal metagenomes</taxon>
    </lineage>
</organism>
<dbReference type="SUPFAM" id="SSF51182">
    <property type="entry name" value="RmlC-like cupins"/>
    <property type="match status" value="1"/>
</dbReference>
<dbReference type="GO" id="GO:0005829">
    <property type="term" value="C:cytosol"/>
    <property type="evidence" value="ECO:0007669"/>
    <property type="project" value="TreeGrafter"/>
</dbReference>
<dbReference type="InterPro" id="IPR000888">
    <property type="entry name" value="RmlC-like"/>
</dbReference>
<evidence type="ECO:0000313" key="1">
    <source>
        <dbReference type="EMBL" id="QJB03312.1"/>
    </source>
</evidence>
<dbReference type="Pfam" id="PF00908">
    <property type="entry name" value="dTDP_sugar_isom"/>
    <property type="match status" value="1"/>
</dbReference>
<proteinExistence type="predicted"/>
<dbReference type="GO" id="GO:0019305">
    <property type="term" value="P:dTDP-rhamnose biosynthetic process"/>
    <property type="evidence" value="ECO:0007669"/>
    <property type="project" value="TreeGrafter"/>
</dbReference>
<dbReference type="PANTHER" id="PTHR21047:SF2">
    <property type="entry name" value="THYMIDINE DIPHOSPHO-4-KETO-RHAMNOSE 3,5-EPIMERASE"/>
    <property type="match status" value="1"/>
</dbReference>
<dbReference type="GO" id="GO:0000271">
    <property type="term" value="P:polysaccharide biosynthetic process"/>
    <property type="evidence" value="ECO:0007669"/>
    <property type="project" value="TreeGrafter"/>
</dbReference>
<protein>
    <submittedName>
        <fullName evidence="1">Putative dTDP-4-dehydrorhamnose 3,5-epimerase</fullName>
    </submittedName>
</protein>
<sequence length="186" mass="21538">MPFVFDKTEIQGVIEIEPIIFEDIRGFFAETYTKKEFEKNEIRDDFVQENCSYSTRGVLRGLHYQKNPHAQAKLVRCDKGIIYDVAVDIRQGSPTYGKWVGVLLSGEKKNMLYIPEGFAHGFCVLSDDAMVVYKASKRYSPSSEAGIWWCDEDLRIDWPVSMPKMSDKDLNLPKFKNSDNNFIYHE</sequence>
<dbReference type="CDD" id="cd00438">
    <property type="entry name" value="cupin_RmlC"/>
    <property type="match status" value="1"/>
</dbReference>
<accession>A0A6M3MEY5</accession>
<dbReference type="EMBL" id="MT143838">
    <property type="protein sequence ID" value="QJB03312.1"/>
    <property type="molecule type" value="Genomic_DNA"/>
</dbReference>
<dbReference type="PANTHER" id="PTHR21047">
    <property type="entry name" value="DTDP-6-DEOXY-D-GLUCOSE-3,5 EPIMERASE"/>
    <property type="match status" value="1"/>
</dbReference>
<dbReference type="GO" id="GO:0008830">
    <property type="term" value="F:dTDP-4-dehydrorhamnose 3,5-epimerase activity"/>
    <property type="evidence" value="ECO:0007669"/>
    <property type="project" value="InterPro"/>
</dbReference>
<dbReference type="Gene3D" id="2.60.120.10">
    <property type="entry name" value="Jelly Rolls"/>
    <property type="match status" value="1"/>
</dbReference>
<dbReference type="NCBIfam" id="TIGR01221">
    <property type="entry name" value="rmlC"/>
    <property type="match status" value="1"/>
</dbReference>
<gene>
    <name evidence="1" type="ORF">MM171B00803_0016</name>
</gene>